<dbReference type="GO" id="GO:0022857">
    <property type="term" value="F:transmembrane transporter activity"/>
    <property type="evidence" value="ECO:0007669"/>
    <property type="project" value="InterPro"/>
</dbReference>
<dbReference type="SUPFAM" id="SSF53850">
    <property type="entry name" value="Periplasmic binding protein-like II"/>
    <property type="match status" value="1"/>
</dbReference>
<feature type="domain" description="ABC-type glycine betaine transport system substrate-binding" evidence="1">
    <location>
        <begin position="74"/>
        <end position="341"/>
    </location>
</feature>
<dbReference type="EMBL" id="JAGSMN010000156">
    <property type="protein sequence ID" value="MBR7673021.1"/>
    <property type="molecule type" value="Genomic_DNA"/>
</dbReference>
<comment type="caution">
    <text evidence="2">The sequence shown here is derived from an EMBL/GenBank/DDBJ whole genome shotgun (WGS) entry which is preliminary data.</text>
</comment>
<dbReference type="InterPro" id="IPR007210">
    <property type="entry name" value="ABC_Gly_betaine_transp_sub-bd"/>
</dbReference>
<dbReference type="GO" id="GO:0043190">
    <property type="term" value="C:ATP-binding cassette (ABC) transporter complex"/>
    <property type="evidence" value="ECO:0007669"/>
    <property type="project" value="InterPro"/>
</dbReference>
<evidence type="ECO:0000313" key="3">
    <source>
        <dbReference type="Proteomes" id="UP000675554"/>
    </source>
</evidence>
<dbReference type="Gene3D" id="3.40.190.10">
    <property type="entry name" value="Periplasmic binding protein-like II"/>
    <property type="match status" value="1"/>
</dbReference>
<sequence length="350" mass="37690">MRRSVAVCSVPARSVPARRSVLPRRGRKRALAGASAALALSVALSGCGLVSGSPMADDVHPGTLGRGEPLQGAELTVTSKEFTESIILGHIMGLAFQAAGAKVVDRTAIQGSIGSREAVKSGAADAMYEYTGTSWITYLGHETPIVDSHEQWEAVREEDKKEGLSWLRPSTLNNTYVLTVSPKLQKKYGVKTLSDVAELSKKNPKAASLCVDNEFAARDDGLPGLMKKYGMKIPASRVHKMSNGVVYTQTAKGTPCTFGEVYATDGRIKAMGLKVLADDRHFFPNYDAAPEINSATLEKHPEIADVLDPITKSLNNEVARELNAKVDVEGEDPHDVAKEWLVEKGFIKEG</sequence>
<dbReference type="CDD" id="cd13611">
    <property type="entry name" value="PBP2_YehZ"/>
    <property type="match status" value="1"/>
</dbReference>
<accession>A0A8T4ILI8</accession>
<proteinExistence type="predicted"/>
<reference evidence="2" key="1">
    <citation type="submission" date="2021-04" db="EMBL/GenBank/DDBJ databases">
        <title>Sequencing of actinobacteria type strains.</title>
        <authorList>
            <person name="Nguyen G.-S."/>
            <person name="Wentzel A."/>
        </authorList>
    </citation>
    <scope>NUCLEOTIDE SEQUENCE</scope>
    <source>
        <strain evidence="2">DSM 42095</strain>
    </source>
</reference>
<dbReference type="Proteomes" id="UP000675554">
    <property type="component" value="Unassembled WGS sequence"/>
</dbReference>
<evidence type="ECO:0000259" key="1">
    <source>
        <dbReference type="Pfam" id="PF04069"/>
    </source>
</evidence>
<dbReference type="AlphaFoldDB" id="A0A8T4ILI8"/>
<protein>
    <submittedName>
        <fullName evidence="2">Glycine betaine ABC transporter substrate-binding protein</fullName>
    </submittedName>
</protein>
<keyword evidence="3" id="KW-1185">Reference proteome</keyword>
<dbReference type="Gene3D" id="3.40.190.120">
    <property type="entry name" value="Osmoprotection protein (prox), domain 2"/>
    <property type="match status" value="1"/>
</dbReference>
<name>A0A8T4ILI8_9ACTN</name>
<evidence type="ECO:0000313" key="2">
    <source>
        <dbReference type="EMBL" id="MBR7673021.1"/>
    </source>
</evidence>
<dbReference type="Pfam" id="PF04069">
    <property type="entry name" value="OpuAC"/>
    <property type="match status" value="1"/>
</dbReference>
<gene>
    <name evidence="2" type="ORF">KDA82_08330</name>
</gene>
<organism evidence="2 3">
    <name type="scientific">Streptomyces daliensis</name>
    <dbReference type="NCBI Taxonomy" id="299421"/>
    <lineage>
        <taxon>Bacteria</taxon>
        <taxon>Bacillati</taxon>
        <taxon>Actinomycetota</taxon>
        <taxon>Actinomycetes</taxon>
        <taxon>Kitasatosporales</taxon>
        <taxon>Streptomycetaceae</taxon>
        <taxon>Streptomyces</taxon>
    </lineage>
</organism>